<feature type="compositionally biased region" description="Basic residues" evidence="1">
    <location>
        <begin position="1"/>
        <end position="15"/>
    </location>
</feature>
<keyword evidence="3" id="KW-1185">Reference proteome</keyword>
<accession>A0AAP0QQW8</accession>
<dbReference type="AlphaFoldDB" id="A0AAP0QQW8"/>
<proteinExistence type="predicted"/>
<organism evidence="2 3">
    <name type="scientific">Citrus x changshan-huyou</name>
    <dbReference type="NCBI Taxonomy" id="2935761"/>
    <lineage>
        <taxon>Eukaryota</taxon>
        <taxon>Viridiplantae</taxon>
        <taxon>Streptophyta</taxon>
        <taxon>Embryophyta</taxon>
        <taxon>Tracheophyta</taxon>
        <taxon>Spermatophyta</taxon>
        <taxon>Magnoliopsida</taxon>
        <taxon>eudicotyledons</taxon>
        <taxon>Gunneridae</taxon>
        <taxon>Pentapetalae</taxon>
        <taxon>rosids</taxon>
        <taxon>malvids</taxon>
        <taxon>Sapindales</taxon>
        <taxon>Rutaceae</taxon>
        <taxon>Aurantioideae</taxon>
        <taxon>Citrus</taxon>
    </lineage>
</organism>
<evidence type="ECO:0000256" key="1">
    <source>
        <dbReference type="SAM" id="MobiDB-lite"/>
    </source>
</evidence>
<name>A0AAP0QQW8_9ROSI</name>
<evidence type="ECO:0000313" key="2">
    <source>
        <dbReference type="EMBL" id="KAK9208766.1"/>
    </source>
</evidence>
<sequence length="66" mass="7319">MKKSFSNLQRRRRQGKTNLDLGGRSSYSVGRSRLCWAEWDASAERGCCGPVVAAEVLMSSATVLRK</sequence>
<dbReference type="EMBL" id="JBCGBO010000004">
    <property type="protein sequence ID" value="KAK9208766.1"/>
    <property type="molecule type" value="Genomic_DNA"/>
</dbReference>
<reference evidence="2 3" key="1">
    <citation type="submission" date="2024-05" db="EMBL/GenBank/DDBJ databases">
        <title>Haplotype-resolved chromosome-level genome assembly of Huyou (Citrus changshanensis).</title>
        <authorList>
            <person name="Miao C."/>
            <person name="Chen W."/>
            <person name="Wu Y."/>
            <person name="Wang L."/>
            <person name="Zhao S."/>
            <person name="Grierson D."/>
            <person name="Xu C."/>
            <person name="Chen K."/>
        </authorList>
    </citation>
    <scope>NUCLEOTIDE SEQUENCE [LARGE SCALE GENOMIC DNA]</scope>
    <source>
        <strain evidence="2">01-14</strain>
        <tissue evidence="2">Leaf</tissue>
    </source>
</reference>
<gene>
    <name evidence="2" type="ORF">WN944_001126</name>
</gene>
<feature type="region of interest" description="Disordered" evidence="1">
    <location>
        <begin position="1"/>
        <end position="24"/>
    </location>
</feature>
<evidence type="ECO:0000313" key="3">
    <source>
        <dbReference type="Proteomes" id="UP001428341"/>
    </source>
</evidence>
<protein>
    <submittedName>
        <fullName evidence="2">Uncharacterized protein</fullName>
    </submittedName>
</protein>
<comment type="caution">
    <text evidence="2">The sequence shown here is derived from an EMBL/GenBank/DDBJ whole genome shotgun (WGS) entry which is preliminary data.</text>
</comment>
<dbReference type="Proteomes" id="UP001428341">
    <property type="component" value="Unassembled WGS sequence"/>
</dbReference>